<keyword evidence="6 11" id="KW-0547">Nucleotide-binding</keyword>
<comment type="similarity">
    <text evidence="2 11">Belongs to the SAICAR synthetase family.</text>
</comment>
<evidence type="ECO:0000256" key="5">
    <source>
        <dbReference type="ARBA" id="ARBA00022598"/>
    </source>
</evidence>
<dbReference type="PROSITE" id="PS01057">
    <property type="entry name" value="SAICAR_SYNTHETASE_1"/>
    <property type="match status" value="1"/>
</dbReference>
<evidence type="ECO:0000256" key="4">
    <source>
        <dbReference type="ARBA" id="ARBA00016460"/>
    </source>
</evidence>
<dbReference type="CDD" id="cd01414">
    <property type="entry name" value="SAICAR_synt_Sc"/>
    <property type="match status" value="1"/>
</dbReference>
<sequence>MAAQEIAGWRHIYSGKVRDLYEPESGADDRVLVVASDRISAYDHVLSSEIPDKGRVLTQLSLWWFEQLSGVPNHVLSTDVPSEVAGRAMICRRLEMYPVECIARGYLTGSGLAEYRDSQTVCSLPLAPGLVDGSRLEKPIFTPSAKAEVGEHDENITYDAVVMMVGDDLAAKLRSLTLDIYSRAETIARDRGIILADTKVEFGMSSTGEVTLGDEVLTPDSSRFWDAALYSPGQAQASFDKQFVRDWLTSDDAGWDRVSSPPALPAEVVEKTRARYIEAFERLTGKAFS</sequence>
<evidence type="ECO:0000256" key="11">
    <source>
        <dbReference type="HAMAP-Rule" id="MF_00137"/>
    </source>
</evidence>
<dbReference type="PANTHER" id="PTHR43700:SF1">
    <property type="entry name" value="PHOSPHORIBOSYLAMINOIMIDAZOLE-SUCCINOCARBOXAMIDE SYNTHASE"/>
    <property type="match status" value="1"/>
</dbReference>
<dbReference type="SUPFAM" id="SSF56104">
    <property type="entry name" value="SAICAR synthase-like"/>
    <property type="match status" value="1"/>
</dbReference>
<evidence type="ECO:0000259" key="12">
    <source>
        <dbReference type="Pfam" id="PF01259"/>
    </source>
</evidence>
<keyword evidence="14" id="KW-1185">Reference proteome</keyword>
<feature type="domain" description="SAICAR synthetase/ADE2 N-terminal" evidence="12">
    <location>
        <begin position="11"/>
        <end position="260"/>
    </location>
</feature>
<dbReference type="PANTHER" id="PTHR43700">
    <property type="entry name" value="PHOSPHORIBOSYLAMINOIMIDAZOLE-SUCCINOCARBOXAMIDE SYNTHASE"/>
    <property type="match status" value="1"/>
</dbReference>
<accession>A0A846RWP6</accession>
<dbReference type="Proteomes" id="UP000547458">
    <property type="component" value="Unassembled WGS sequence"/>
</dbReference>
<comment type="pathway">
    <text evidence="1 11">Purine metabolism; IMP biosynthesis via de novo pathway; 5-amino-1-(5-phospho-D-ribosyl)imidazole-4-carboxamide from 5-amino-1-(5-phospho-D-ribosyl)imidazole-4-carboxylate: step 1/2.</text>
</comment>
<organism evidence="13 14">
    <name type="scientific">Arthrobacter pigmenti</name>
    <dbReference type="NCBI Taxonomy" id="271432"/>
    <lineage>
        <taxon>Bacteria</taxon>
        <taxon>Bacillati</taxon>
        <taxon>Actinomycetota</taxon>
        <taxon>Actinomycetes</taxon>
        <taxon>Micrococcales</taxon>
        <taxon>Micrococcaceae</taxon>
        <taxon>Arthrobacter</taxon>
    </lineage>
</organism>
<evidence type="ECO:0000313" key="14">
    <source>
        <dbReference type="Proteomes" id="UP000547458"/>
    </source>
</evidence>
<dbReference type="RefSeq" id="WP_167994624.1">
    <property type="nucleotide sequence ID" value="NZ_JAATJL010000001.1"/>
</dbReference>
<evidence type="ECO:0000256" key="3">
    <source>
        <dbReference type="ARBA" id="ARBA00012217"/>
    </source>
</evidence>
<comment type="caution">
    <text evidence="13">The sequence shown here is derived from an EMBL/GenBank/DDBJ whole genome shotgun (WGS) entry which is preliminary data.</text>
</comment>
<evidence type="ECO:0000256" key="1">
    <source>
        <dbReference type="ARBA" id="ARBA00004672"/>
    </source>
</evidence>
<dbReference type="InterPro" id="IPR028923">
    <property type="entry name" value="SAICAR_synt/ADE2_N"/>
</dbReference>
<evidence type="ECO:0000256" key="9">
    <source>
        <dbReference type="ARBA" id="ARBA00030409"/>
    </source>
</evidence>
<dbReference type="InterPro" id="IPR018236">
    <property type="entry name" value="SAICAR_synthetase_CS"/>
</dbReference>
<dbReference type="NCBIfam" id="NF010568">
    <property type="entry name" value="PRK13961.1"/>
    <property type="match status" value="1"/>
</dbReference>
<reference evidence="13 14" key="1">
    <citation type="submission" date="2020-03" db="EMBL/GenBank/DDBJ databases">
        <title>Sequencing the genomes of 1000 actinobacteria strains.</title>
        <authorList>
            <person name="Klenk H.-P."/>
        </authorList>
    </citation>
    <scope>NUCLEOTIDE SEQUENCE [LARGE SCALE GENOMIC DNA]</scope>
    <source>
        <strain evidence="13 14">DSM 16403</strain>
    </source>
</reference>
<dbReference type="InterPro" id="IPR001636">
    <property type="entry name" value="SAICAR_synth"/>
</dbReference>
<evidence type="ECO:0000313" key="13">
    <source>
        <dbReference type="EMBL" id="NJC23446.1"/>
    </source>
</evidence>
<dbReference type="Gene3D" id="3.30.200.20">
    <property type="entry name" value="Phosphorylase Kinase, domain 1"/>
    <property type="match status" value="1"/>
</dbReference>
<keyword evidence="7 11" id="KW-0658">Purine biosynthesis</keyword>
<evidence type="ECO:0000256" key="8">
    <source>
        <dbReference type="ARBA" id="ARBA00022840"/>
    </source>
</evidence>
<dbReference type="Pfam" id="PF01259">
    <property type="entry name" value="SAICAR_synt"/>
    <property type="match status" value="1"/>
</dbReference>
<keyword evidence="8 11" id="KW-0067">ATP-binding</keyword>
<evidence type="ECO:0000256" key="7">
    <source>
        <dbReference type="ARBA" id="ARBA00022755"/>
    </source>
</evidence>
<keyword evidence="5 11" id="KW-0436">Ligase</keyword>
<dbReference type="EMBL" id="JAATJL010000001">
    <property type="protein sequence ID" value="NJC23446.1"/>
    <property type="molecule type" value="Genomic_DNA"/>
</dbReference>
<dbReference type="EC" id="6.3.2.6" evidence="3 11"/>
<dbReference type="NCBIfam" id="TIGR00081">
    <property type="entry name" value="purC"/>
    <property type="match status" value="1"/>
</dbReference>
<proteinExistence type="inferred from homology"/>
<dbReference type="AlphaFoldDB" id="A0A846RWP6"/>
<protein>
    <recommendedName>
        <fullName evidence="4 11">Phosphoribosylaminoimidazole-succinocarboxamide synthase</fullName>
        <ecNumber evidence="3 11">6.3.2.6</ecNumber>
    </recommendedName>
    <alternativeName>
        <fullName evidence="9 11">SAICAR synthetase</fullName>
    </alternativeName>
</protein>
<evidence type="ECO:0000256" key="6">
    <source>
        <dbReference type="ARBA" id="ARBA00022741"/>
    </source>
</evidence>
<gene>
    <name evidence="11" type="primary">purC</name>
    <name evidence="13" type="ORF">BJ994_002522</name>
</gene>
<dbReference type="GO" id="GO:0005737">
    <property type="term" value="C:cytoplasm"/>
    <property type="evidence" value="ECO:0007669"/>
    <property type="project" value="TreeGrafter"/>
</dbReference>
<comment type="catalytic activity">
    <reaction evidence="10 11">
        <text>5-amino-1-(5-phospho-D-ribosyl)imidazole-4-carboxylate + L-aspartate + ATP = (2S)-2-[5-amino-1-(5-phospho-beta-D-ribosyl)imidazole-4-carboxamido]succinate + ADP + phosphate + 2 H(+)</text>
        <dbReference type="Rhea" id="RHEA:22628"/>
        <dbReference type="ChEBI" id="CHEBI:15378"/>
        <dbReference type="ChEBI" id="CHEBI:29991"/>
        <dbReference type="ChEBI" id="CHEBI:30616"/>
        <dbReference type="ChEBI" id="CHEBI:43474"/>
        <dbReference type="ChEBI" id="CHEBI:58443"/>
        <dbReference type="ChEBI" id="CHEBI:77657"/>
        <dbReference type="ChEBI" id="CHEBI:456216"/>
        <dbReference type="EC" id="6.3.2.6"/>
    </reaction>
</comment>
<dbReference type="Gene3D" id="3.30.470.20">
    <property type="entry name" value="ATP-grasp fold, B domain"/>
    <property type="match status" value="1"/>
</dbReference>
<dbReference type="FunFam" id="3.30.470.20:FF:000015">
    <property type="entry name" value="Phosphoribosylaminoimidazole-succinocarboxamide synthase"/>
    <property type="match status" value="1"/>
</dbReference>
<dbReference type="GO" id="GO:0005524">
    <property type="term" value="F:ATP binding"/>
    <property type="evidence" value="ECO:0007669"/>
    <property type="project" value="UniProtKB-KW"/>
</dbReference>
<dbReference type="HAMAP" id="MF_00137">
    <property type="entry name" value="SAICAR_synth"/>
    <property type="match status" value="1"/>
</dbReference>
<evidence type="ECO:0000256" key="2">
    <source>
        <dbReference type="ARBA" id="ARBA00010190"/>
    </source>
</evidence>
<evidence type="ECO:0000256" key="10">
    <source>
        <dbReference type="ARBA" id="ARBA00048475"/>
    </source>
</evidence>
<name>A0A846RWP6_9MICC</name>
<dbReference type="GO" id="GO:0004639">
    <property type="term" value="F:phosphoribosylaminoimidazolesuccinocarboxamide synthase activity"/>
    <property type="evidence" value="ECO:0007669"/>
    <property type="project" value="UniProtKB-UniRule"/>
</dbReference>
<dbReference type="GO" id="GO:0006189">
    <property type="term" value="P:'de novo' IMP biosynthetic process"/>
    <property type="evidence" value="ECO:0007669"/>
    <property type="project" value="UniProtKB-UniRule"/>
</dbReference>
<dbReference type="UniPathway" id="UPA00074">
    <property type="reaction ID" value="UER00131"/>
</dbReference>